<dbReference type="InterPro" id="IPR045851">
    <property type="entry name" value="AMP-bd_C_sf"/>
</dbReference>
<dbReference type="PROSITE" id="PS00455">
    <property type="entry name" value="AMP_BINDING"/>
    <property type="match status" value="1"/>
</dbReference>
<evidence type="ECO:0000256" key="2">
    <source>
        <dbReference type="ARBA" id="ARBA00022598"/>
    </source>
</evidence>
<keyword evidence="2 5" id="KW-0436">Ligase</keyword>
<dbReference type="Gene3D" id="3.30.300.30">
    <property type="match status" value="1"/>
</dbReference>
<dbReference type="Gene3D" id="3.40.50.12780">
    <property type="entry name" value="N-terminal domain of ligase-like"/>
    <property type="match status" value="1"/>
</dbReference>
<evidence type="ECO:0000259" key="3">
    <source>
        <dbReference type="Pfam" id="PF00501"/>
    </source>
</evidence>
<dbReference type="PANTHER" id="PTHR43201">
    <property type="entry name" value="ACYL-COA SYNTHETASE"/>
    <property type="match status" value="1"/>
</dbReference>
<dbReference type="EC" id="6.2.1.26" evidence="5"/>
<dbReference type="InterPro" id="IPR025110">
    <property type="entry name" value="AMP-bd_C"/>
</dbReference>
<dbReference type="SUPFAM" id="SSF56801">
    <property type="entry name" value="Acetyl-CoA synthetase-like"/>
    <property type="match status" value="1"/>
</dbReference>
<feature type="domain" description="AMP-dependent synthetase/ligase" evidence="3">
    <location>
        <begin position="43"/>
        <end position="227"/>
    </location>
</feature>
<dbReference type="InterPro" id="IPR042099">
    <property type="entry name" value="ANL_N_sf"/>
</dbReference>
<dbReference type="PANTHER" id="PTHR43201:SF5">
    <property type="entry name" value="MEDIUM-CHAIN ACYL-COA LIGASE ACSF2, MITOCHONDRIAL"/>
    <property type="match status" value="1"/>
</dbReference>
<reference evidence="5 6" key="1">
    <citation type="submission" date="2024-09" db="EMBL/GenBank/DDBJ databases">
        <authorList>
            <person name="Sun Q."/>
            <person name="Mori K."/>
        </authorList>
    </citation>
    <scope>NUCLEOTIDE SEQUENCE [LARGE SCALE GENOMIC DNA]</scope>
    <source>
        <strain evidence="5 6">NCAIM B.02604</strain>
    </source>
</reference>
<name>A0ABV6P983_9MICC</name>
<comment type="similarity">
    <text evidence="1">Belongs to the ATP-dependent AMP-binding enzyme family.</text>
</comment>
<evidence type="ECO:0000313" key="5">
    <source>
        <dbReference type="EMBL" id="MFC0581680.1"/>
    </source>
</evidence>
<organism evidence="5 6">
    <name type="scientific">Micrococcoides hystricis</name>
    <dbReference type="NCBI Taxonomy" id="1572761"/>
    <lineage>
        <taxon>Bacteria</taxon>
        <taxon>Bacillati</taxon>
        <taxon>Actinomycetota</taxon>
        <taxon>Actinomycetes</taxon>
        <taxon>Micrococcales</taxon>
        <taxon>Micrococcaceae</taxon>
        <taxon>Micrococcoides</taxon>
    </lineage>
</organism>
<keyword evidence="6" id="KW-1185">Reference proteome</keyword>
<dbReference type="RefSeq" id="WP_377458368.1">
    <property type="nucleotide sequence ID" value="NZ_JBHLUB010000023.1"/>
</dbReference>
<proteinExistence type="inferred from homology"/>
<evidence type="ECO:0000256" key="1">
    <source>
        <dbReference type="ARBA" id="ARBA00006432"/>
    </source>
</evidence>
<feature type="domain" description="AMP-binding enzyme C-terminal" evidence="4">
    <location>
        <begin position="284"/>
        <end position="351"/>
    </location>
</feature>
<dbReference type="NCBIfam" id="NF005877">
    <property type="entry name" value="PRK07824.1"/>
    <property type="match status" value="1"/>
</dbReference>
<dbReference type="Pfam" id="PF00501">
    <property type="entry name" value="AMP-binding"/>
    <property type="match status" value="1"/>
</dbReference>
<dbReference type="InterPro" id="IPR000873">
    <property type="entry name" value="AMP-dep_synth/lig_dom"/>
</dbReference>
<comment type="caution">
    <text evidence="5">The sequence shown here is derived from an EMBL/GenBank/DDBJ whole genome shotgun (WGS) entry which is preliminary data.</text>
</comment>
<protein>
    <submittedName>
        <fullName evidence="5">O-succinylbenzoate--CoA ligase</fullName>
        <ecNumber evidence="5">6.2.1.26</ecNumber>
    </submittedName>
</protein>
<evidence type="ECO:0000313" key="6">
    <source>
        <dbReference type="Proteomes" id="UP001589862"/>
    </source>
</evidence>
<accession>A0ABV6P983</accession>
<dbReference type="GO" id="GO:0008756">
    <property type="term" value="F:o-succinylbenzoate-CoA ligase activity"/>
    <property type="evidence" value="ECO:0007669"/>
    <property type="project" value="UniProtKB-EC"/>
</dbReference>
<evidence type="ECO:0000259" key="4">
    <source>
        <dbReference type="Pfam" id="PF13193"/>
    </source>
</evidence>
<dbReference type="EMBL" id="JBHLUB010000023">
    <property type="protein sequence ID" value="MFC0581680.1"/>
    <property type="molecule type" value="Genomic_DNA"/>
</dbReference>
<dbReference type="Pfam" id="PF13193">
    <property type="entry name" value="AMP-binding_C"/>
    <property type="match status" value="1"/>
</dbReference>
<gene>
    <name evidence="5" type="primary">menE</name>
    <name evidence="5" type="ORF">ACFFFR_04685</name>
</gene>
<sequence length="364" mass="38624">MSAFAELHTGLARALEGSGPPVEITADGTLLERSEVLDRFPNAAVVVRTSGSTGTPKETVLSAAALRASAAATADYLGFSGQWLLALPVNYVAGLAVLTRSLFAGHTPVVLPSGPFTAQTFRTGVAQLDAERTLVSLVPTQLQRVLQDRAGTESAARFDAILVGGAPIHEHLYRRAQQAGLRIVRTYGMAETCGGCVYDGRPLAGVTVKITDEQRVCLSGPMLAEGYVDPQLDAERFVHLGGQRYYLTDDQGSFTDGSLRVTGRIDDVINTGGIKVSAAAVQEALSKHTQAEVVVVGIPDEQWGTKVCAAVEDPDADTAELARLAAGELPAAALPKDWFCTQALPRLSTGKVDRVELRRRFQKG</sequence>
<dbReference type="Proteomes" id="UP001589862">
    <property type="component" value="Unassembled WGS sequence"/>
</dbReference>
<dbReference type="InterPro" id="IPR020845">
    <property type="entry name" value="AMP-binding_CS"/>
</dbReference>